<keyword evidence="3" id="KW-0949">S-adenosyl-L-methionine</keyword>
<evidence type="ECO:0000256" key="4">
    <source>
        <dbReference type="PIRSR" id="PIRSR005739-1"/>
    </source>
</evidence>
<dbReference type="Pfam" id="PF08100">
    <property type="entry name" value="Dimerisation"/>
    <property type="match status" value="1"/>
</dbReference>
<dbReference type="FunFam" id="1.10.10.10:FF:000213">
    <property type="entry name" value="Coniferyl alcohol 9-O-methyltransferase"/>
    <property type="match status" value="1"/>
</dbReference>
<keyword evidence="8" id="KW-1185">Reference proteome</keyword>
<protein>
    <submittedName>
        <fullName evidence="7">O-methyltransferase COMT-type</fullName>
    </submittedName>
</protein>
<dbReference type="GO" id="GO:0008171">
    <property type="term" value="F:O-methyltransferase activity"/>
    <property type="evidence" value="ECO:0007669"/>
    <property type="project" value="InterPro"/>
</dbReference>
<accession>A0A2P5E7N2</accession>
<dbReference type="InterPro" id="IPR016461">
    <property type="entry name" value="COMT-like"/>
</dbReference>
<keyword evidence="2 7" id="KW-0808">Transferase</keyword>
<dbReference type="PROSITE" id="PS51683">
    <property type="entry name" value="SAM_OMT_II"/>
    <property type="match status" value="1"/>
</dbReference>
<dbReference type="SUPFAM" id="SSF53335">
    <property type="entry name" value="S-adenosyl-L-methionine-dependent methyltransferases"/>
    <property type="match status" value="1"/>
</dbReference>
<dbReference type="EMBL" id="JXTC01000213">
    <property type="protein sequence ID" value="PON81563.1"/>
    <property type="molecule type" value="Genomic_DNA"/>
</dbReference>
<dbReference type="InterPro" id="IPR012967">
    <property type="entry name" value="COMT_dimerisation"/>
</dbReference>
<comment type="caution">
    <text evidence="7">The sequence shown here is derived from an EMBL/GenBank/DDBJ whole genome shotgun (WGS) entry which is preliminary data.</text>
</comment>
<dbReference type="PIRSF" id="PIRSF005739">
    <property type="entry name" value="O-mtase"/>
    <property type="match status" value="1"/>
</dbReference>
<evidence type="ECO:0000313" key="8">
    <source>
        <dbReference type="Proteomes" id="UP000237000"/>
    </source>
</evidence>
<dbReference type="Gene3D" id="1.10.10.10">
    <property type="entry name" value="Winged helix-like DNA-binding domain superfamily/Winged helix DNA-binding domain"/>
    <property type="match status" value="1"/>
</dbReference>
<dbReference type="STRING" id="63057.A0A2P5E7N2"/>
<sequence>MDITNYLSEVSSAELLEAHSLLWNCSVAHIKSMSLKCAVELGIHDTIHNHGQPMTLSELIASLPIHPSKAQYIYRQMRVLVHSGFFTIQKLDKSTNNRKDQEEEYYYSLTLASRLLLKEGALKTKGFFLSQILPEAMAPWHSLSAWFQNNDATMFETSDGRTFWDYLAQDSRMSDIFNEALSSDSQLIAEVVLRECREVFEGLKSMVDLGGGTGTMAKAIAKAFPHISCTVFDLPHVVADLKGSDNNINFIGGDMFPDPIPSADAILLKLVLHDWKDEDSLNILKRCREAVSIDGKKGKVIIIDMVIGDQNIDKELTEIQLSFDMTMMAFTLGKERNKMEWERLLLGAGFSHYKIHPALGVRSLIEVYP</sequence>
<feature type="domain" description="O-methyltransferase C-terminal" evidence="5">
    <location>
        <begin position="140"/>
        <end position="351"/>
    </location>
</feature>
<dbReference type="OrthoDB" id="2410195at2759"/>
<dbReference type="Proteomes" id="UP000237000">
    <property type="component" value="Unassembled WGS sequence"/>
</dbReference>
<organism evidence="7 8">
    <name type="scientific">Trema orientale</name>
    <name type="common">Charcoal tree</name>
    <name type="synonym">Celtis orientalis</name>
    <dbReference type="NCBI Taxonomy" id="63057"/>
    <lineage>
        <taxon>Eukaryota</taxon>
        <taxon>Viridiplantae</taxon>
        <taxon>Streptophyta</taxon>
        <taxon>Embryophyta</taxon>
        <taxon>Tracheophyta</taxon>
        <taxon>Spermatophyta</taxon>
        <taxon>Magnoliopsida</taxon>
        <taxon>eudicotyledons</taxon>
        <taxon>Gunneridae</taxon>
        <taxon>Pentapetalae</taxon>
        <taxon>rosids</taxon>
        <taxon>fabids</taxon>
        <taxon>Rosales</taxon>
        <taxon>Cannabaceae</taxon>
        <taxon>Trema</taxon>
    </lineage>
</organism>
<evidence type="ECO:0000256" key="3">
    <source>
        <dbReference type="ARBA" id="ARBA00022691"/>
    </source>
</evidence>
<dbReference type="InParanoid" id="A0A2P5E7N2"/>
<evidence type="ECO:0000256" key="2">
    <source>
        <dbReference type="ARBA" id="ARBA00022679"/>
    </source>
</evidence>
<dbReference type="SUPFAM" id="SSF46785">
    <property type="entry name" value="Winged helix' DNA-binding domain"/>
    <property type="match status" value="1"/>
</dbReference>
<dbReference type="Gene3D" id="3.40.50.150">
    <property type="entry name" value="Vaccinia Virus protein VP39"/>
    <property type="match status" value="1"/>
</dbReference>
<dbReference type="PANTHER" id="PTHR11746">
    <property type="entry name" value="O-METHYLTRANSFERASE"/>
    <property type="match status" value="1"/>
</dbReference>
<evidence type="ECO:0000259" key="5">
    <source>
        <dbReference type="Pfam" id="PF00891"/>
    </source>
</evidence>
<evidence type="ECO:0000259" key="6">
    <source>
        <dbReference type="Pfam" id="PF08100"/>
    </source>
</evidence>
<dbReference type="GO" id="GO:0032259">
    <property type="term" value="P:methylation"/>
    <property type="evidence" value="ECO:0007669"/>
    <property type="project" value="UniProtKB-KW"/>
</dbReference>
<reference evidence="8" key="1">
    <citation type="submission" date="2016-06" db="EMBL/GenBank/DDBJ databases">
        <title>Parallel loss of symbiosis genes in relatives of nitrogen-fixing non-legume Parasponia.</title>
        <authorList>
            <person name="Van Velzen R."/>
            <person name="Holmer R."/>
            <person name="Bu F."/>
            <person name="Rutten L."/>
            <person name="Van Zeijl A."/>
            <person name="Liu W."/>
            <person name="Santuari L."/>
            <person name="Cao Q."/>
            <person name="Sharma T."/>
            <person name="Shen D."/>
            <person name="Roswanjaya Y."/>
            <person name="Wardhani T."/>
            <person name="Kalhor M.S."/>
            <person name="Jansen J."/>
            <person name="Van den Hoogen J."/>
            <person name="Gungor B."/>
            <person name="Hartog M."/>
            <person name="Hontelez J."/>
            <person name="Verver J."/>
            <person name="Yang W.-C."/>
            <person name="Schijlen E."/>
            <person name="Repin R."/>
            <person name="Schilthuizen M."/>
            <person name="Schranz E."/>
            <person name="Heidstra R."/>
            <person name="Miyata K."/>
            <person name="Fedorova E."/>
            <person name="Kohlen W."/>
            <person name="Bisseling T."/>
            <person name="Smit S."/>
            <person name="Geurts R."/>
        </authorList>
    </citation>
    <scope>NUCLEOTIDE SEQUENCE [LARGE SCALE GENOMIC DNA]</scope>
    <source>
        <strain evidence="8">cv. RG33-2</strain>
    </source>
</reference>
<dbReference type="GO" id="GO:0009717">
    <property type="term" value="P:isoflavonoid biosynthetic process"/>
    <property type="evidence" value="ECO:0007669"/>
    <property type="project" value="UniProtKB-ARBA"/>
</dbReference>
<dbReference type="InterPro" id="IPR029063">
    <property type="entry name" value="SAM-dependent_MTases_sf"/>
</dbReference>
<dbReference type="InterPro" id="IPR036388">
    <property type="entry name" value="WH-like_DNA-bd_sf"/>
</dbReference>
<dbReference type="InterPro" id="IPR036390">
    <property type="entry name" value="WH_DNA-bd_sf"/>
</dbReference>
<keyword evidence="1 7" id="KW-0489">Methyltransferase</keyword>
<evidence type="ECO:0000256" key="1">
    <source>
        <dbReference type="ARBA" id="ARBA00022603"/>
    </source>
</evidence>
<dbReference type="GO" id="GO:0046983">
    <property type="term" value="F:protein dimerization activity"/>
    <property type="evidence" value="ECO:0007669"/>
    <property type="project" value="InterPro"/>
</dbReference>
<gene>
    <name evidence="7" type="ORF">TorRG33x02_226010</name>
</gene>
<dbReference type="InterPro" id="IPR001077">
    <property type="entry name" value="COMT_C"/>
</dbReference>
<feature type="domain" description="O-methyltransferase dimerisation" evidence="6">
    <location>
        <begin position="27"/>
        <end position="118"/>
    </location>
</feature>
<name>A0A2P5E7N2_TREOI</name>
<feature type="active site" description="Proton acceptor" evidence="4">
    <location>
        <position position="273"/>
    </location>
</feature>
<dbReference type="AlphaFoldDB" id="A0A2P5E7N2"/>
<proteinExistence type="predicted"/>
<dbReference type="CDD" id="cd02440">
    <property type="entry name" value="AdoMet_MTases"/>
    <property type="match status" value="1"/>
</dbReference>
<evidence type="ECO:0000313" key="7">
    <source>
        <dbReference type="EMBL" id="PON81563.1"/>
    </source>
</evidence>
<dbReference type="FunFam" id="3.40.50.150:FF:000057">
    <property type="entry name" value="O-methyltransferase ZRP4"/>
    <property type="match status" value="1"/>
</dbReference>
<dbReference type="GO" id="GO:0008757">
    <property type="term" value="F:S-adenosylmethionine-dependent methyltransferase activity"/>
    <property type="evidence" value="ECO:0007669"/>
    <property type="project" value="UniProtKB-ARBA"/>
</dbReference>
<dbReference type="Pfam" id="PF00891">
    <property type="entry name" value="Methyltransf_2"/>
    <property type="match status" value="1"/>
</dbReference>